<evidence type="ECO:0000313" key="2">
    <source>
        <dbReference type="Proteomes" id="UP000030700"/>
    </source>
</evidence>
<evidence type="ECO:0008006" key="3">
    <source>
        <dbReference type="Google" id="ProtNLM"/>
    </source>
</evidence>
<protein>
    <recommendedName>
        <fullName evidence="3">CopG domain protein DNA-binding domain protein</fullName>
    </recommendedName>
</protein>
<dbReference type="EMBL" id="DF820455">
    <property type="protein sequence ID" value="GAK49583.1"/>
    <property type="molecule type" value="Genomic_DNA"/>
</dbReference>
<evidence type="ECO:0000313" key="1">
    <source>
        <dbReference type="EMBL" id="GAK49583.1"/>
    </source>
</evidence>
<gene>
    <name evidence="1" type="ORF">U14_00806</name>
</gene>
<sequence length="76" mass="8830">MTVTLQLPNDIARQIERAAQRQHVTMRQYILTTLQDTLSYQDAFEMLQEKLSQASPLSVDEILRYIPDRQPLPGDE</sequence>
<dbReference type="InterPro" id="IPR010985">
    <property type="entry name" value="Ribbon_hlx_hlx"/>
</dbReference>
<name>A0A0S6VUW5_9BACT</name>
<accession>A0A0S6VUW5</accession>
<dbReference type="STRING" id="1499966.U14_00806"/>
<dbReference type="AlphaFoldDB" id="A0A0S6VUW5"/>
<dbReference type="HOGENOM" id="CLU_2647132_0_0_0"/>
<proteinExistence type="predicted"/>
<organism evidence="1">
    <name type="scientific">Candidatus Moduliflexus flocculans</name>
    <dbReference type="NCBI Taxonomy" id="1499966"/>
    <lineage>
        <taxon>Bacteria</taxon>
        <taxon>Candidatus Moduliflexota</taxon>
        <taxon>Candidatus Moduliflexia</taxon>
        <taxon>Candidatus Moduliflexales</taxon>
        <taxon>Candidatus Moduliflexaceae</taxon>
    </lineage>
</organism>
<reference evidence="1" key="1">
    <citation type="journal article" date="2015" name="PeerJ">
        <title>First genomic representation of candidate bacterial phylum KSB3 points to enhanced environmental sensing as a trigger of wastewater bulking.</title>
        <authorList>
            <person name="Sekiguchi Y."/>
            <person name="Ohashi A."/>
            <person name="Parks D.H."/>
            <person name="Yamauchi T."/>
            <person name="Tyson G.W."/>
            <person name="Hugenholtz P."/>
        </authorList>
    </citation>
    <scope>NUCLEOTIDE SEQUENCE [LARGE SCALE GENOMIC DNA]</scope>
</reference>
<keyword evidence="2" id="KW-1185">Reference proteome</keyword>
<dbReference type="Proteomes" id="UP000030700">
    <property type="component" value="Unassembled WGS sequence"/>
</dbReference>
<dbReference type="GO" id="GO:0006355">
    <property type="term" value="P:regulation of DNA-templated transcription"/>
    <property type="evidence" value="ECO:0007669"/>
    <property type="project" value="InterPro"/>
</dbReference>
<dbReference type="SUPFAM" id="SSF47598">
    <property type="entry name" value="Ribbon-helix-helix"/>
    <property type="match status" value="1"/>
</dbReference>